<dbReference type="RefSeq" id="WP_390273246.1">
    <property type="nucleotide sequence ID" value="NZ_JBHRSA010000046.1"/>
</dbReference>
<sequence>MAVLRSVHELIGETPLVEITHFPLPKGVRLLAKLEGFNPGGSVKDRLGRKLMEEAFNAGRLRRGGTIIEPTAGNTGIGLALAGLQKDIRIIFCVPEQFSMEKQSIMEALGAEIVHTPQEEGMKGAIRRTEELLEEIPGSCSFRQFSNTANPLAYYETIGPEIWGDLEGAVDVFVAGAGTGGTFMGTARYLKERNPNIRTSIVEPEGSIIGGGKPGPHLTEGIGMEFLPDFMDRKLMDAVHTVADADAFRMVRELARKEGLLVGSSSGAAMYASLKEAEHAPAGSTVVTIFPDGSDRYLSKRIYQDKWEETAK</sequence>
<evidence type="ECO:0000313" key="4">
    <source>
        <dbReference type="EMBL" id="MFC3041130.1"/>
    </source>
</evidence>
<evidence type="ECO:0000256" key="1">
    <source>
        <dbReference type="ARBA" id="ARBA00001933"/>
    </source>
</evidence>
<organism evidence="4 5">
    <name type="scientific">Virgibacillus xinjiangensis</name>
    <dbReference type="NCBI Taxonomy" id="393090"/>
    <lineage>
        <taxon>Bacteria</taxon>
        <taxon>Bacillati</taxon>
        <taxon>Bacillota</taxon>
        <taxon>Bacilli</taxon>
        <taxon>Bacillales</taxon>
        <taxon>Bacillaceae</taxon>
        <taxon>Virgibacillus</taxon>
    </lineage>
</organism>
<dbReference type="PANTHER" id="PTHR10314">
    <property type="entry name" value="CYSTATHIONINE BETA-SYNTHASE"/>
    <property type="match status" value="1"/>
</dbReference>
<evidence type="ECO:0000313" key="5">
    <source>
        <dbReference type="Proteomes" id="UP001595279"/>
    </source>
</evidence>
<keyword evidence="5" id="KW-1185">Reference proteome</keyword>
<dbReference type="Gene3D" id="3.40.50.1100">
    <property type="match status" value="2"/>
</dbReference>
<dbReference type="InterPro" id="IPR036052">
    <property type="entry name" value="TrpB-like_PALP_sf"/>
</dbReference>
<dbReference type="Proteomes" id="UP001595279">
    <property type="component" value="Unassembled WGS sequence"/>
</dbReference>
<dbReference type="InterPro" id="IPR001926">
    <property type="entry name" value="TrpB-like_PALP"/>
</dbReference>
<dbReference type="PROSITE" id="PS00901">
    <property type="entry name" value="CYS_SYNTHASE"/>
    <property type="match status" value="1"/>
</dbReference>
<comment type="caution">
    <text evidence="4">The sequence shown here is derived from an EMBL/GenBank/DDBJ whole genome shotgun (WGS) entry which is preliminary data.</text>
</comment>
<keyword evidence="2" id="KW-0663">Pyridoxal phosphate</keyword>
<comment type="cofactor">
    <cofactor evidence="1">
        <name>pyridoxal 5'-phosphate</name>
        <dbReference type="ChEBI" id="CHEBI:597326"/>
    </cofactor>
</comment>
<dbReference type="CDD" id="cd01561">
    <property type="entry name" value="CBS_like"/>
    <property type="match status" value="1"/>
</dbReference>
<feature type="domain" description="Tryptophan synthase beta chain-like PALP" evidence="3">
    <location>
        <begin position="9"/>
        <end position="292"/>
    </location>
</feature>
<evidence type="ECO:0000259" key="3">
    <source>
        <dbReference type="Pfam" id="PF00291"/>
    </source>
</evidence>
<dbReference type="EMBL" id="JBHRSA010000046">
    <property type="protein sequence ID" value="MFC3041130.1"/>
    <property type="molecule type" value="Genomic_DNA"/>
</dbReference>
<dbReference type="InterPro" id="IPR050214">
    <property type="entry name" value="Cys_Synth/Cystath_Beta-Synth"/>
</dbReference>
<evidence type="ECO:0000256" key="2">
    <source>
        <dbReference type="ARBA" id="ARBA00022898"/>
    </source>
</evidence>
<proteinExistence type="predicted"/>
<gene>
    <name evidence="4" type="ORF">ACFOGI_12855</name>
</gene>
<protein>
    <submittedName>
        <fullName evidence="4">PLP-dependent cysteine synthase family protein</fullName>
    </submittedName>
</protein>
<reference evidence="5" key="1">
    <citation type="journal article" date="2019" name="Int. J. Syst. Evol. Microbiol.">
        <title>The Global Catalogue of Microorganisms (GCM) 10K type strain sequencing project: providing services to taxonomists for standard genome sequencing and annotation.</title>
        <authorList>
            <consortium name="The Broad Institute Genomics Platform"/>
            <consortium name="The Broad Institute Genome Sequencing Center for Infectious Disease"/>
            <person name="Wu L."/>
            <person name="Ma J."/>
        </authorList>
    </citation>
    <scope>NUCLEOTIDE SEQUENCE [LARGE SCALE GENOMIC DNA]</scope>
    <source>
        <strain evidence="5">KCTC 13128</strain>
    </source>
</reference>
<dbReference type="SUPFAM" id="SSF53686">
    <property type="entry name" value="Tryptophan synthase beta subunit-like PLP-dependent enzymes"/>
    <property type="match status" value="1"/>
</dbReference>
<accession>A0ABV7CYR6</accession>
<dbReference type="Pfam" id="PF00291">
    <property type="entry name" value="PALP"/>
    <property type="match status" value="1"/>
</dbReference>
<name>A0ABV7CYR6_9BACI</name>
<dbReference type="InterPro" id="IPR001216">
    <property type="entry name" value="P-phosphate_BS"/>
</dbReference>